<feature type="chain" id="PRO_5017804336" evidence="1">
    <location>
        <begin position="27"/>
        <end position="162"/>
    </location>
</feature>
<evidence type="ECO:0000313" key="4">
    <source>
        <dbReference type="Proteomes" id="UP000263642"/>
    </source>
</evidence>
<accession>A0A3D3RAA3</accession>
<evidence type="ECO:0000256" key="1">
    <source>
        <dbReference type="SAM" id="SignalP"/>
    </source>
</evidence>
<sequence length="162" mass="17853">MKIALIYIAMIAFTGVSLISENSASASDEDQKAVQAATSQFYTALNELFTGEVEPMKKVWSHQDDITFMGPDGSFLHGWKPIAAEWEKTGSMKLGGKVEASEIHTTVGPKLAIVSNYEIGHNKGPDGKMLKVKIRATSTFRKENGKWKMIGHHTDLLPFLLN</sequence>
<dbReference type="Proteomes" id="UP000263642">
    <property type="component" value="Unassembled WGS sequence"/>
</dbReference>
<dbReference type="Pfam" id="PF13474">
    <property type="entry name" value="SnoaL_3"/>
    <property type="match status" value="1"/>
</dbReference>
<reference evidence="3 4" key="1">
    <citation type="journal article" date="2018" name="Nat. Biotechnol.">
        <title>A standardized bacterial taxonomy based on genome phylogeny substantially revises the tree of life.</title>
        <authorList>
            <person name="Parks D.H."/>
            <person name="Chuvochina M."/>
            <person name="Waite D.W."/>
            <person name="Rinke C."/>
            <person name="Skarshewski A."/>
            <person name="Chaumeil P.A."/>
            <person name="Hugenholtz P."/>
        </authorList>
    </citation>
    <scope>NUCLEOTIDE SEQUENCE [LARGE SCALE GENOMIC DNA]</scope>
    <source>
        <strain evidence="3">UBA9375</strain>
    </source>
</reference>
<proteinExistence type="predicted"/>
<evidence type="ECO:0000259" key="2">
    <source>
        <dbReference type="Pfam" id="PF13474"/>
    </source>
</evidence>
<feature type="domain" description="SnoaL-like" evidence="2">
    <location>
        <begin position="34"/>
        <end position="153"/>
    </location>
</feature>
<dbReference type="EMBL" id="DQAY01000115">
    <property type="protein sequence ID" value="HCO25018.1"/>
    <property type="molecule type" value="Genomic_DNA"/>
</dbReference>
<name>A0A3D3RAA3_9PLAN</name>
<keyword evidence="1" id="KW-0732">Signal</keyword>
<dbReference type="Gene3D" id="3.10.450.50">
    <property type="match status" value="1"/>
</dbReference>
<evidence type="ECO:0000313" key="3">
    <source>
        <dbReference type="EMBL" id="HCO25018.1"/>
    </source>
</evidence>
<comment type="caution">
    <text evidence="3">The sequence shown here is derived from an EMBL/GenBank/DDBJ whole genome shotgun (WGS) entry which is preliminary data.</text>
</comment>
<organism evidence="3 4">
    <name type="scientific">Gimesia maris</name>
    <dbReference type="NCBI Taxonomy" id="122"/>
    <lineage>
        <taxon>Bacteria</taxon>
        <taxon>Pseudomonadati</taxon>
        <taxon>Planctomycetota</taxon>
        <taxon>Planctomycetia</taxon>
        <taxon>Planctomycetales</taxon>
        <taxon>Planctomycetaceae</taxon>
        <taxon>Gimesia</taxon>
    </lineage>
</organism>
<gene>
    <name evidence="3" type="ORF">DIT97_19070</name>
</gene>
<dbReference type="SUPFAM" id="SSF54427">
    <property type="entry name" value="NTF2-like"/>
    <property type="match status" value="1"/>
</dbReference>
<dbReference type="InterPro" id="IPR032710">
    <property type="entry name" value="NTF2-like_dom_sf"/>
</dbReference>
<dbReference type="InterPro" id="IPR037401">
    <property type="entry name" value="SnoaL-like"/>
</dbReference>
<dbReference type="AlphaFoldDB" id="A0A3D3RAA3"/>
<feature type="signal peptide" evidence="1">
    <location>
        <begin position="1"/>
        <end position="26"/>
    </location>
</feature>
<protein>
    <submittedName>
        <fullName evidence="3">DUF4440 domain-containing protein</fullName>
    </submittedName>
</protein>